<dbReference type="CDD" id="cd07377">
    <property type="entry name" value="WHTH_GntR"/>
    <property type="match status" value="1"/>
</dbReference>
<sequence length="261" mass="28801">MTDHPLPPTTDPLAPTADPLTPTLDSLPPAATPRVSRRTLATTVTERIREGVHRGNFPPGHQFNEVELAAHLGVSRGPVRESLQLLVHEGLLERRPHRGVFVPFLTETDIVDIFYARLALETAAFKRVITSPRPPGLIETLDATVDAIAQAAAQDDWEAVGDLDLRFHTSVIEAAGSPRLSRMYSSLISETRLCLNIMADTHPARGDLLHEHRELTQLIAGDDVGAAIKTLTQHFDEATVTLRRRLRETQEQPPPPQLPYS</sequence>
<dbReference type="Gene3D" id="1.20.120.530">
    <property type="entry name" value="GntR ligand-binding domain-like"/>
    <property type="match status" value="1"/>
</dbReference>
<feature type="compositionally biased region" description="Low complexity" evidence="4">
    <location>
        <begin position="11"/>
        <end position="33"/>
    </location>
</feature>
<dbReference type="EMBL" id="RZYA01000008">
    <property type="protein sequence ID" value="RVU23136.1"/>
    <property type="molecule type" value="Genomic_DNA"/>
</dbReference>
<dbReference type="InterPro" id="IPR011711">
    <property type="entry name" value="GntR_C"/>
</dbReference>
<keyword evidence="3" id="KW-0804">Transcription</keyword>
<evidence type="ECO:0000313" key="7">
    <source>
        <dbReference type="Proteomes" id="UP000283128"/>
    </source>
</evidence>
<dbReference type="AlphaFoldDB" id="A0A3S2VWN2"/>
<feature type="compositionally biased region" description="Pro residues" evidence="4">
    <location>
        <begin position="1"/>
        <end position="10"/>
    </location>
</feature>
<dbReference type="Pfam" id="PF07729">
    <property type="entry name" value="FCD"/>
    <property type="match status" value="1"/>
</dbReference>
<dbReference type="Pfam" id="PF00392">
    <property type="entry name" value="GntR"/>
    <property type="match status" value="1"/>
</dbReference>
<dbReference type="GO" id="GO:0003700">
    <property type="term" value="F:DNA-binding transcription factor activity"/>
    <property type="evidence" value="ECO:0007669"/>
    <property type="project" value="InterPro"/>
</dbReference>
<organism evidence="6 7">
    <name type="scientific">Streptomyces antnestii</name>
    <dbReference type="NCBI Taxonomy" id="2494256"/>
    <lineage>
        <taxon>Bacteria</taxon>
        <taxon>Bacillati</taxon>
        <taxon>Actinomycetota</taxon>
        <taxon>Actinomycetes</taxon>
        <taxon>Kitasatosporales</taxon>
        <taxon>Streptomycetaceae</taxon>
        <taxon>Streptomyces</taxon>
    </lineage>
</organism>
<accession>A0A3S2VWN2</accession>
<dbReference type="PANTHER" id="PTHR43537:SF45">
    <property type="entry name" value="GNTR FAMILY REGULATORY PROTEIN"/>
    <property type="match status" value="1"/>
</dbReference>
<dbReference type="SUPFAM" id="SSF46785">
    <property type="entry name" value="Winged helix' DNA-binding domain"/>
    <property type="match status" value="1"/>
</dbReference>
<feature type="region of interest" description="Disordered" evidence="4">
    <location>
        <begin position="1"/>
        <end position="39"/>
    </location>
</feature>
<proteinExistence type="predicted"/>
<dbReference type="SMART" id="SM00895">
    <property type="entry name" value="FCD"/>
    <property type="match status" value="1"/>
</dbReference>
<comment type="caution">
    <text evidence="6">The sequence shown here is derived from an EMBL/GenBank/DDBJ whole genome shotgun (WGS) entry which is preliminary data.</text>
</comment>
<dbReference type="RefSeq" id="WP_127829420.1">
    <property type="nucleotide sequence ID" value="NZ_RZYA01000008.1"/>
</dbReference>
<evidence type="ECO:0000313" key="6">
    <source>
        <dbReference type="EMBL" id="RVU23136.1"/>
    </source>
</evidence>
<dbReference type="InterPro" id="IPR008920">
    <property type="entry name" value="TF_FadR/GntR_C"/>
</dbReference>
<evidence type="ECO:0000256" key="3">
    <source>
        <dbReference type="ARBA" id="ARBA00023163"/>
    </source>
</evidence>
<evidence type="ECO:0000256" key="4">
    <source>
        <dbReference type="SAM" id="MobiDB-lite"/>
    </source>
</evidence>
<dbReference type="Gene3D" id="1.10.10.10">
    <property type="entry name" value="Winged helix-like DNA-binding domain superfamily/Winged helix DNA-binding domain"/>
    <property type="match status" value="1"/>
</dbReference>
<keyword evidence="2" id="KW-0238">DNA-binding</keyword>
<dbReference type="SMART" id="SM00345">
    <property type="entry name" value="HTH_GNTR"/>
    <property type="match status" value="1"/>
</dbReference>
<feature type="domain" description="HTH gntR-type" evidence="5">
    <location>
        <begin position="38"/>
        <end position="105"/>
    </location>
</feature>
<dbReference type="PROSITE" id="PS50949">
    <property type="entry name" value="HTH_GNTR"/>
    <property type="match status" value="1"/>
</dbReference>
<dbReference type="GO" id="GO:0003677">
    <property type="term" value="F:DNA binding"/>
    <property type="evidence" value="ECO:0007669"/>
    <property type="project" value="UniProtKB-KW"/>
</dbReference>
<dbReference type="InterPro" id="IPR000524">
    <property type="entry name" value="Tscrpt_reg_HTH_GntR"/>
</dbReference>
<evidence type="ECO:0000259" key="5">
    <source>
        <dbReference type="PROSITE" id="PS50949"/>
    </source>
</evidence>
<name>A0A3S2VWN2_9ACTN</name>
<gene>
    <name evidence="6" type="ORF">EOT10_18985</name>
</gene>
<dbReference type="InterPro" id="IPR036388">
    <property type="entry name" value="WH-like_DNA-bd_sf"/>
</dbReference>
<reference evidence="6 7" key="1">
    <citation type="submission" date="2019-01" db="EMBL/GenBank/DDBJ databases">
        <title>Genome sequences of Streptomyces and Rhizobium isolates collected from root and soil.</title>
        <authorList>
            <person name="Chhettri S."/>
            <person name="Sevigny J.L."/>
            <person name="Sen A."/>
            <person name="Ennis N."/>
            <person name="Tisa L."/>
        </authorList>
    </citation>
    <scope>NUCLEOTIDE SEQUENCE [LARGE SCALE GENOMIC DNA]</scope>
    <source>
        <strain evidence="6 7">San01</strain>
    </source>
</reference>
<dbReference type="InterPro" id="IPR036390">
    <property type="entry name" value="WH_DNA-bd_sf"/>
</dbReference>
<dbReference type="Proteomes" id="UP000283128">
    <property type="component" value="Unassembled WGS sequence"/>
</dbReference>
<dbReference type="SUPFAM" id="SSF48008">
    <property type="entry name" value="GntR ligand-binding domain-like"/>
    <property type="match status" value="1"/>
</dbReference>
<evidence type="ECO:0000256" key="2">
    <source>
        <dbReference type="ARBA" id="ARBA00023125"/>
    </source>
</evidence>
<dbReference type="OrthoDB" id="5182935at2"/>
<protein>
    <submittedName>
        <fullName evidence="6">GntR family transcriptional regulator</fullName>
    </submittedName>
</protein>
<keyword evidence="7" id="KW-1185">Reference proteome</keyword>
<keyword evidence="1" id="KW-0805">Transcription regulation</keyword>
<dbReference type="PANTHER" id="PTHR43537">
    <property type="entry name" value="TRANSCRIPTIONAL REGULATOR, GNTR FAMILY"/>
    <property type="match status" value="1"/>
</dbReference>
<evidence type="ECO:0000256" key="1">
    <source>
        <dbReference type="ARBA" id="ARBA00023015"/>
    </source>
</evidence>